<evidence type="ECO:0000256" key="3">
    <source>
        <dbReference type="ARBA" id="ARBA00023125"/>
    </source>
</evidence>
<keyword evidence="7" id="KW-1185">Reference proteome</keyword>
<evidence type="ECO:0000256" key="1">
    <source>
        <dbReference type="ARBA" id="ARBA00009437"/>
    </source>
</evidence>
<dbReference type="InterPro" id="IPR036390">
    <property type="entry name" value="WH_DNA-bd_sf"/>
</dbReference>
<dbReference type="PROSITE" id="PS50931">
    <property type="entry name" value="HTH_LYSR"/>
    <property type="match status" value="1"/>
</dbReference>
<organism evidence="6 7">
    <name type="scientific">Bacillus haynesii</name>
    <dbReference type="NCBI Taxonomy" id="1925021"/>
    <lineage>
        <taxon>Bacteria</taxon>
        <taxon>Bacillati</taxon>
        <taxon>Bacillota</taxon>
        <taxon>Bacilli</taxon>
        <taxon>Bacillales</taxon>
        <taxon>Bacillaceae</taxon>
        <taxon>Bacillus</taxon>
    </lineage>
</organism>
<dbReference type="InterPro" id="IPR005119">
    <property type="entry name" value="LysR_subst-bd"/>
</dbReference>
<dbReference type="InterPro" id="IPR000847">
    <property type="entry name" value="LysR_HTH_N"/>
</dbReference>
<dbReference type="InterPro" id="IPR036388">
    <property type="entry name" value="WH-like_DNA-bd_sf"/>
</dbReference>
<evidence type="ECO:0000313" key="6">
    <source>
        <dbReference type="EMBL" id="OMI25234.1"/>
    </source>
</evidence>
<comment type="similarity">
    <text evidence="1">Belongs to the LysR transcriptional regulatory family.</text>
</comment>
<evidence type="ECO:0000256" key="2">
    <source>
        <dbReference type="ARBA" id="ARBA00023015"/>
    </source>
</evidence>
<gene>
    <name evidence="6" type="ORF">BTA31_19075</name>
</gene>
<dbReference type="Pfam" id="PF00126">
    <property type="entry name" value="HTH_1"/>
    <property type="match status" value="1"/>
</dbReference>
<dbReference type="Gene3D" id="1.10.10.10">
    <property type="entry name" value="Winged helix-like DNA-binding domain superfamily/Winged helix DNA-binding domain"/>
    <property type="match status" value="1"/>
</dbReference>
<reference evidence="6 7" key="1">
    <citation type="submission" date="2016-12" db="EMBL/GenBank/DDBJ databases">
        <title>Bacillus phylogenomics.</title>
        <authorList>
            <person name="Dunlap C."/>
        </authorList>
    </citation>
    <scope>NUCLEOTIDE SEQUENCE [LARGE SCALE GENOMIC DNA]</scope>
    <source>
        <strain evidence="6 7">NRRL B-41327</strain>
    </source>
</reference>
<name>A0ABX3HYR7_9BACI</name>
<dbReference type="Proteomes" id="UP000187046">
    <property type="component" value="Unassembled WGS sequence"/>
</dbReference>
<keyword evidence="3" id="KW-0238">DNA-binding</keyword>
<proteinExistence type="inferred from homology"/>
<dbReference type="PANTHER" id="PTHR30419">
    <property type="entry name" value="HTH-TYPE TRANSCRIPTIONAL REGULATOR YBHD"/>
    <property type="match status" value="1"/>
</dbReference>
<dbReference type="PRINTS" id="PR00039">
    <property type="entry name" value="HTHLYSR"/>
</dbReference>
<dbReference type="SUPFAM" id="SSF53850">
    <property type="entry name" value="Periplasmic binding protein-like II"/>
    <property type="match status" value="1"/>
</dbReference>
<dbReference type="EMBL" id="MRBL01000024">
    <property type="protein sequence ID" value="OMI25234.1"/>
    <property type="molecule type" value="Genomic_DNA"/>
</dbReference>
<dbReference type="Gene3D" id="3.40.190.290">
    <property type="match status" value="1"/>
</dbReference>
<comment type="caution">
    <text evidence="6">The sequence shown here is derived from an EMBL/GenBank/DDBJ whole genome shotgun (WGS) entry which is preliminary data.</text>
</comment>
<protein>
    <submittedName>
        <fullName evidence="6">LysR family transcriptional regulator</fullName>
    </submittedName>
</protein>
<evidence type="ECO:0000259" key="5">
    <source>
        <dbReference type="PROSITE" id="PS50931"/>
    </source>
</evidence>
<accession>A0ABX3HYR7</accession>
<evidence type="ECO:0000313" key="7">
    <source>
        <dbReference type="Proteomes" id="UP000187046"/>
    </source>
</evidence>
<dbReference type="SUPFAM" id="SSF46785">
    <property type="entry name" value="Winged helix' DNA-binding domain"/>
    <property type="match status" value="1"/>
</dbReference>
<dbReference type="PANTHER" id="PTHR30419:SF28">
    <property type="entry name" value="HTH-TYPE TRANSCRIPTIONAL REGULATOR BSDA"/>
    <property type="match status" value="1"/>
</dbReference>
<evidence type="ECO:0000256" key="4">
    <source>
        <dbReference type="ARBA" id="ARBA00023163"/>
    </source>
</evidence>
<feature type="domain" description="HTH lysR-type" evidence="5">
    <location>
        <begin position="1"/>
        <end position="58"/>
    </location>
</feature>
<keyword evidence="2" id="KW-0805">Transcription regulation</keyword>
<dbReference type="Pfam" id="PF03466">
    <property type="entry name" value="LysR_substrate"/>
    <property type="match status" value="1"/>
</dbReference>
<sequence length="302" mass="34240">MELYQIDHFIAVSRHKHFTKAALEQRISQPALSRSIKKLEEELGVPLFIRKTKSIRLTKYGEQFLIKAKQARFALDEGVQQIRESVNPNAGEISVSFLHTLGSRLMPQLIAGFKKKYPNVAFRLYQAANEHLQHMVETGEADICLSSPPLPNELLEWTVLDTEPLYLVLPADHPLADRKEVAIRSIAHEDFVGFKPGYGLRYVFDQMCRELSISPKLAFEGEEVSTILGLVSAGLGAAILPKTAEHVHSPVAFCRVSDYRSERTIGLAVLKDHYLSPAARNFKEFVIEYYRRNERPDQPSIK</sequence>
<dbReference type="InterPro" id="IPR050950">
    <property type="entry name" value="HTH-type_LysR_regulators"/>
</dbReference>
<keyword evidence="4" id="KW-0804">Transcription</keyword>
<dbReference type="RefSeq" id="WP_076793539.1">
    <property type="nucleotide sequence ID" value="NZ_MRBL01000024.1"/>
</dbReference>
<dbReference type="CDD" id="cd08434">
    <property type="entry name" value="PBP2_GltC_like"/>
    <property type="match status" value="1"/>
</dbReference>